<dbReference type="AlphaFoldDB" id="A0A9P7PZ37"/>
<organism evidence="1 2">
    <name type="scientific">Claviceps humidiphila</name>
    <dbReference type="NCBI Taxonomy" id="1294629"/>
    <lineage>
        <taxon>Eukaryota</taxon>
        <taxon>Fungi</taxon>
        <taxon>Dikarya</taxon>
        <taxon>Ascomycota</taxon>
        <taxon>Pezizomycotina</taxon>
        <taxon>Sordariomycetes</taxon>
        <taxon>Hypocreomycetidae</taxon>
        <taxon>Hypocreales</taxon>
        <taxon>Clavicipitaceae</taxon>
        <taxon>Claviceps</taxon>
    </lineage>
</organism>
<reference evidence="1 2" key="1">
    <citation type="journal article" date="2020" name="bioRxiv">
        <title>Whole genome comparisons of ergot fungi reveals the divergence and evolution of species within the genus Claviceps are the result of varying mechanisms driving genome evolution and host range expansion.</title>
        <authorList>
            <person name="Wyka S.A."/>
            <person name="Mondo S.J."/>
            <person name="Liu M."/>
            <person name="Dettman J."/>
            <person name="Nalam V."/>
            <person name="Broders K.D."/>
        </authorList>
    </citation>
    <scope>NUCLEOTIDE SEQUENCE [LARGE SCALE GENOMIC DNA]</scope>
    <source>
        <strain evidence="1 2">LM576</strain>
    </source>
</reference>
<evidence type="ECO:0000313" key="2">
    <source>
        <dbReference type="Proteomes" id="UP000732380"/>
    </source>
</evidence>
<sequence length="122" mass="13500">MSAPIEHPQNVDSFDGSEDVQRWLKRLRRSYRLVNGNQDVGPSDLIQAMDSALRGEAAKFMETTPLLRLIVDQADDFTATPDDLVLFENALRDRFDVDAEVGVAHGGPFPNIEQGEGESLDA</sequence>
<comment type="caution">
    <text evidence="1">The sequence shown here is derived from an EMBL/GenBank/DDBJ whole genome shotgun (WGS) entry which is preliminary data.</text>
</comment>
<accession>A0A9P7PZ37</accession>
<protein>
    <submittedName>
        <fullName evidence="1">Uncharacterized protein</fullName>
    </submittedName>
</protein>
<name>A0A9P7PZ37_9HYPO</name>
<gene>
    <name evidence="1" type="ORF">E4U13_003772</name>
</gene>
<dbReference type="EMBL" id="SRQM01000296">
    <property type="protein sequence ID" value="KAG6113454.1"/>
    <property type="molecule type" value="Genomic_DNA"/>
</dbReference>
<evidence type="ECO:0000313" key="1">
    <source>
        <dbReference type="EMBL" id="KAG6113454.1"/>
    </source>
</evidence>
<proteinExistence type="predicted"/>
<keyword evidence="2" id="KW-1185">Reference proteome</keyword>
<dbReference type="Proteomes" id="UP000732380">
    <property type="component" value="Unassembled WGS sequence"/>
</dbReference>